<reference evidence="3 4" key="1">
    <citation type="submission" date="2015-10" db="EMBL/GenBank/DDBJ databases">
        <title>Candidatus Desulfofervidus auxilii, a hydrogenotrophic sulfate-reducing bacterium involved in the thermophilic anaerobic oxidation of methane.</title>
        <authorList>
            <person name="Krukenberg V."/>
            <person name="Richter M."/>
            <person name="Wegener G."/>
        </authorList>
    </citation>
    <scope>NUCLEOTIDE SEQUENCE [LARGE SCALE GENOMIC DNA]</scope>
    <source>
        <strain evidence="3 4">HS1</strain>
    </source>
</reference>
<dbReference type="Pfam" id="PF17761">
    <property type="entry name" value="DUF1016_N"/>
    <property type="match status" value="1"/>
</dbReference>
<dbReference type="RefSeq" id="WP_066065855.1">
    <property type="nucleotide sequence ID" value="NZ_CP013015.1"/>
</dbReference>
<dbReference type="KEGG" id="daw:HS1_002377"/>
<dbReference type="InterPro" id="IPR011856">
    <property type="entry name" value="tRNA_endonuc-like_dom_sf"/>
</dbReference>
<dbReference type="AlphaFoldDB" id="A0A7U4TIM9"/>
<organism evidence="3 4">
    <name type="scientific">Desulfofervidus auxilii</name>
    <dbReference type="NCBI Taxonomy" id="1621989"/>
    <lineage>
        <taxon>Bacteria</taxon>
        <taxon>Pseudomonadati</taxon>
        <taxon>Thermodesulfobacteriota</taxon>
        <taxon>Candidatus Desulfofervidia</taxon>
        <taxon>Candidatus Desulfofervidales</taxon>
        <taxon>Candidatus Desulfofervidaceae</taxon>
        <taxon>Candidatus Desulfofervidus</taxon>
    </lineage>
</organism>
<name>A0A7U4TIM9_DESA2</name>
<dbReference type="EMBL" id="CP013015">
    <property type="protein sequence ID" value="AMM42159.1"/>
    <property type="molecule type" value="Genomic_DNA"/>
</dbReference>
<dbReference type="InterPro" id="IPR009362">
    <property type="entry name" value="YhcG_C"/>
</dbReference>
<sequence>MVKIEKATYKNLLDKVSNLIEEARRKTVRHINTVITQTYWEIGRLIVEEEQRGMARAEYGEELVKRLSKDLTKRFGKGFTMSNLWNMRQFFLTYPKLYALRRESMDEKLYALRTQLSWTHFRILMRIKDETARQFYEIETIKNNWSTRELERQIDSVLFERLTLSKNKNKVMELSRKGQIIERPEDAIKDPYILEFLGLPEKSYYTESQLEQRLIDHLQEFLLELGKGFTFVARQKRITIDNEHYYIDLVFYHRILRCLILIDLKVGKLEHKDVGQMNFYLNYIKDKEMLEGENPPVGIILCTETGRSRVFVEYALGGLSNKVFVSKYKLYLPTKKELEAEIKKEAARFSLIKKKQTTNND</sequence>
<feature type="domain" description="YhcG PDDEXK nuclease" evidence="1">
    <location>
        <begin position="186"/>
        <end position="341"/>
    </location>
</feature>
<gene>
    <name evidence="3" type="ORF">HS1_002377</name>
</gene>
<keyword evidence="4" id="KW-1185">Reference proteome</keyword>
<dbReference type="Gene3D" id="3.40.1350.10">
    <property type="match status" value="1"/>
</dbReference>
<proteinExistence type="predicted"/>
<evidence type="ECO:0000313" key="3">
    <source>
        <dbReference type="EMBL" id="AMM42159.1"/>
    </source>
</evidence>
<dbReference type="InterPro" id="IPR053148">
    <property type="entry name" value="PD-DEXK-like_domain"/>
</dbReference>
<feature type="domain" description="YhcG N-terminal" evidence="2">
    <location>
        <begin position="16"/>
        <end position="161"/>
    </location>
</feature>
<evidence type="ECO:0000259" key="1">
    <source>
        <dbReference type="Pfam" id="PF06250"/>
    </source>
</evidence>
<evidence type="ECO:0000259" key="2">
    <source>
        <dbReference type="Pfam" id="PF17761"/>
    </source>
</evidence>
<dbReference type="GO" id="GO:0003676">
    <property type="term" value="F:nucleic acid binding"/>
    <property type="evidence" value="ECO:0007669"/>
    <property type="project" value="InterPro"/>
</dbReference>
<evidence type="ECO:0000313" key="4">
    <source>
        <dbReference type="Proteomes" id="UP000070560"/>
    </source>
</evidence>
<dbReference type="Proteomes" id="UP000070560">
    <property type="component" value="Chromosome"/>
</dbReference>
<dbReference type="PANTHER" id="PTHR30547:SF5">
    <property type="entry name" value="NUCLEASE YHCG-RELATED"/>
    <property type="match status" value="1"/>
</dbReference>
<accession>A0A7U4TIM9</accession>
<dbReference type="OrthoDB" id="9801263at2"/>
<dbReference type="InterPro" id="IPR041527">
    <property type="entry name" value="YhcG_N"/>
</dbReference>
<dbReference type="Pfam" id="PF06250">
    <property type="entry name" value="YhcG_C"/>
    <property type="match status" value="1"/>
</dbReference>
<dbReference type="PANTHER" id="PTHR30547">
    <property type="entry name" value="UNCHARACTERIZED PROTEIN YHCG-RELATED"/>
    <property type="match status" value="1"/>
</dbReference>
<protein>
    <submittedName>
        <fullName evidence="3">Protein containing DUF1016</fullName>
    </submittedName>
</protein>